<evidence type="ECO:0000256" key="1">
    <source>
        <dbReference type="SAM" id="MobiDB-lite"/>
    </source>
</evidence>
<feature type="region of interest" description="Disordered" evidence="1">
    <location>
        <begin position="334"/>
        <end position="356"/>
    </location>
</feature>
<proteinExistence type="predicted"/>
<dbReference type="EMBL" id="CADCUS010000522">
    <property type="protein sequence ID" value="CAA9437841.1"/>
    <property type="molecule type" value="Genomic_DNA"/>
</dbReference>
<feature type="non-terminal residue" evidence="2">
    <location>
        <position position="356"/>
    </location>
</feature>
<feature type="compositionally biased region" description="Low complexity" evidence="1">
    <location>
        <begin position="246"/>
        <end position="256"/>
    </location>
</feature>
<feature type="compositionally biased region" description="Basic residues" evidence="1">
    <location>
        <begin position="161"/>
        <end position="184"/>
    </location>
</feature>
<feature type="compositionally biased region" description="Basic residues" evidence="1">
    <location>
        <begin position="269"/>
        <end position="282"/>
    </location>
</feature>
<evidence type="ECO:0000313" key="2">
    <source>
        <dbReference type="EMBL" id="CAA9437841.1"/>
    </source>
</evidence>
<feature type="region of interest" description="Disordered" evidence="1">
    <location>
        <begin position="26"/>
        <end position="90"/>
    </location>
</feature>
<gene>
    <name evidence="2" type="ORF">AVDCRST_MAG66-3720</name>
</gene>
<feature type="region of interest" description="Disordered" evidence="1">
    <location>
        <begin position="158"/>
        <end position="289"/>
    </location>
</feature>
<sequence>GGGRHRHLRLLQRPARVHRAGAAALDGRRPGHGVRRGRPRQLRRQPVRGPAVPAHRVRAQPGHAQRRPVRALPRGPQGRGRAAGDRGRRLLHRRGQLQPVRALRPGRRVHRRRHGVLRRVRLRRDEHRGGGVDGLAEAHAQGDRLLAGDLHGALRAGLPGAHRHGQLPRHRRRGRVLRRVRRRGPALPRRDHRGGRDPGHPDGAVHLHDGRLAGRLRDEPRRAPARVGRADRPAHRLAEPDHLGPGRRLGPDRGLPADQRGRGADEHRHPARLRGGLHRRGRAPLPPPRPAALVQVPRHARRADHRGGVQPLADQLPGPGDLAALRPVVPARRDRVGGVRAPEVEAGPAAAGGGAV</sequence>
<accession>A0A6J4QC83</accession>
<feature type="compositionally biased region" description="Basic and acidic residues" evidence="1">
    <location>
        <begin position="259"/>
        <end position="268"/>
    </location>
</feature>
<dbReference type="AlphaFoldDB" id="A0A6J4QC83"/>
<protein>
    <submittedName>
        <fullName evidence="2">Uncharacterized amino acid permease, GabP family</fullName>
    </submittedName>
</protein>
<organism evidence="2">
    <name type="scientific">uncultured Pseudonocardia sp</name>
    <dbReference type="NCBI Taxonomy" id="211455"/>
    <lineage>
        <taxon>Bacteria</taxon>
        <taxon>Bacillati</taxon>
        <taxon>Actinomycetota</taxon>
        <taxon>Actinomycetes</taxon>
        <taxon>Pseudonocardiales</taxon>
        <taxon>Pseudonocardiaceae</taxon>
        <taxon>Pseudonocardia</taxon>
        <taxon>environmental samples</taxon>
    </lineage>
</organism>
<feature type="non-terminal residue" evidence="2">
    <location>
        <position position="1"/>
    </location>
</feature>
<feature type="compositionally biased region" description="Basic and acidic residues" evidence="1">
    <location>
        <begin position="194"/>
        <end position="244"/>
    </location>
</feature>
<feature type="compositionally biased region" description="Low complexity" evidence="1">
    <location>
        <begin position="70"/>
        <end position="80"/>
    </location>
</feature>
<name>A0A6J4QC83_9PSEU</name>
<feature type="compositionally biased region" description="Basic residues" evidence="1">
    <location>
        <begin position="30"/>
        <end position="46"/>
    </location>
</feature>
<reference evidence="2" key="1">
    <citation type="submission" date="2020-02" db="EMBL/GenBank/DDBJ databases">
        <authorList>
            <person name="Meier V. D."/>
        </authorList>
    </citation>
    <scope>NUCLEOTIDE SEQUENCE</scope>
    <source>
        <strain evidence="2">AVDCRST_MAG66</strain>
    </source>
</reference>